<evidence type="ECO:0000313" key="2">
    <source>
        <dbReference type="Proteomes" id="UP000324832"/>
    </source>
</evidence>
<proteinExistence type="predicted"/>
<dbReference type="Pfam" id="PF10154">
    <property type="entry name" value="Fy-3"/>
    <property type="match status" value="1"/>
</dbReference>
<reference evidence="1 2" key="1">
    <citation type="submission" date="2017-07" db="EMBL/GenBank/DDBJ databases">
        <authorList>
            <person name="Talla V."/>
            <person name="Backstrom N."/>
        </authorList>
    </citation>
    <scope>NUCLEOTIDE SEQUENCE [LARGE SCALE GENOMIC DNA]</scope>
</reference>
<dbReference type="EMBL" id="FZQP02000682">
    <property type="protein sequence ID" value="VVC90050.1"/>
    <property type="molecule type" value="Genomic_DNA"/>
</dbReference>
<dbReference type="GO" id="GO:0005737">
    <property type="term" value="C:cytoplasm"/>
    <property type="evidence" value="ECO:0007669"/>
    <property type="project" value="TreeGrafter"/>
</dbReference>
<dbReference type="AlphaFoldDB" id="A0A5E4PYL8"/>
<gene>
    <name evidence="1" type="ORF">LSINAPIS_LOCUS3049</name>
</gene>
<dbReference type="InterPro" id="IPR019311">
    <property type="entry name" value="Fy-3"/>
</dbReference>
<organism evidence="1 2">
    <name type="scientific">Leptidea sinapis</name>
    <dbReference type="NCBI Taxonomy" id="189913"/>
    <lineage>
        <taxon>Eukaryota</taxon>
        <taxon>Metazoa</taxon>
        <taxon>Ecdysozoa</taxon>
        <taxon>Arthropoda</taxon>
        <taxon>Hexapoda</taxon>
        <taxon>Insecta</taxon>
        <taxon>Pterygota</taxon>
        <taxon>Neoptera</taxon>
        <taxon>Endopterygota</taxon>
        <taxon>Lepidoptera</taxon>
        <taxon>Glossata</taxon>
        <taxon>Ditrysia</taxon>
        <taxon>Papilionoidea</taxon>
        <taxon>Pieridae</taxon>
        <taxon>Dismorphiinae</taxon>
        <taxon>Leptidea</taxon>
    </lineage>
</organism>
<keyword evidence="2" id="KW-1185">Reference proteome</keyword>
<name>A0A5E4PYL8_9NEOP</name>
<dbReference type="PANTHER" id="PTHR16525:SF0">
    <property type="entry name" value="PROTEIN C12ORF4"/>
    <property type="match status" value="1"/>
</dbReference>
<protein>
    <submittedName>
        <fullName evidence="1">Uncharacterized protein</fullName>
    </submittedName>
</protein>
<evidence type="ECO:0000313" key="1">
    <source>
        <dbReference type="EMBL" id="VVC90050.1"/>
    </source>
</evidence>
<dbReference type="PANTHER" id="PTHR16525">
    <property type="entry name" value="PROTEIN C12ORF4"/>
    <property type="match status" value="1"/>
</dbReference>
<dbReference type="Proteomes" id="UP000324832">
    <property type="component" value="Unassembled WGS sequence"/>
</dbReference>
<sequence length="112" mass="12734">MSWCLRRAELVLKCVKGFMLETSAAGGTDLRTLTVLLPAAAPQLFQASGQLLTSIFRLASPKTNPSFYTMAKNYFFNSKFEEIMNYADKIYTEEQQCTIYYEQNEIKSGVYS</sequence>
<accession>A0A5E4PYL8</accession>